<protein>
    <submittedName>
        <fullName evidence="2">Predicted protein</fullName>
    </submittedName>
</protein>
<reference evidence="2 3" key="1">
    <citation type="journal article" date="2008" name="Nature">
        <title>The genome of Laccaria bicolor provides insights into mycorrhizal symbiosis.</title>
        <authorList>
            <person name="Martin F."/>
            <person name="Aerts A."/>
            <person name="Ahren D."/>
            <person name="Brun A."/>
            <person name="Danchin E.G.J."/>
            <person name="Duchaussoy F."/>
            <person name="Gibon J."/>
            <person name="Kohler A."/>
            <person name="Lindquist E."/>
            <person name="Pereda V."/>
            <person name="Salamov A."/>
            <person name="Shapiro H.J."/>
            <person name="Wuyts J."/>
            <person name="Blaudez D."/>
            <person name="Buee M."/>
            <person name="Brokstein P."/>
            <person name="Canbaeck B."/>
            <person name="Cohen D."/>
            <person name="Courty P.E."/>
            <person name="Coutinho P.M."/>
            <person name="Delaruelle C."/>
            <person name="Detter J.C."/>
            <person name="Deveau A."/>
            <person name="DiFazio S."/>
            <person name="Duplessis S."/>
            <person name="Fraissinet-Tachet L."/>
            <person name="Lucic E."/>
            <person name="Frey-Klett P."/>
            <person name="Fourrey C."/>
            <person name="Feussner I."/>
            <person name="Gay G."/>
            <person name="Grimwood J."/>
            <person name="Hoegger P.J."/>
            <person name="Jain P."/>
            <person name="Kilaru S."/>
            <person name="Labbe J."/>
            <person name="Lin Y.C."/>
            <person name="Legue V."/>
            <person name="Le Tacon F."/>
            <person name="Marmeisse R."/>
            <person name="Melayah D."/>
            <person name="Montanini B."/>
            <person name="Muratet M."/>
            <person name="Nehls U."/>
            <person name="Niculita-Hirzel H."/>
            <person name="Oudot-Le Secq M.P."/>
            <person name="Peter M."/>
            <person name="Quesneville H."/>
            <person name="Rajashekar B."/>
            <person name="Reich M."/>
            <person name="Rouhier N."/>
            <person name="Schmutz J."/>
            <person name="Yin T."/>
            <person name="Chalot M."/>
            <person name="Henrissat B."/>
            <person name="Kuees U."/>
            <person name="Lucas S."/>
            <person name="Van de Peer Y."/>
            <person name="Podila G.K."/>
            <person name="Polle A."/>
            <person name="Pukkila P.J."/>
            <person name="Richardson P.M."/>
            <person name="Rouze P."/>
            <person name="Sanders I.R."/>
            <person name="Stajich J.E."/>
            <person name="Tunlid A."/>
            <person name="Tuskan G."/>
            <person name="Grigoriev I.V."/>
        </authorList>
    </citation>
    <scope>NUCLEOTIDE SEQUENCE [LARGE SCALE GENOMIC DNA]</scope>
    <source>
        <strain evidence="3">S238N-H82 / ATCC MYA-4686</strain>
    </source>
</reference>
<feature type="chain" id="PRO_5002748980" evidence="1">
    <location>
        <begin position="26"/>
        <end position="56"/>
    </location>
</feature>
<dbReference type="AlphaFoldDB" id="B0DBF3"/>
<dbReference type="Proteomes" id="UP000001194">
    <property type="component" value="Unassembled WGS sequence"/>
</dbReference>
<dbReference type="EMBL" id="DS547102">
    <property type="protein sequence ID" value="EDR08179.1"/>
    <property type="molecule type" value="Genomic_DNA"/>
</dbReference>
<evidence type="ECO:0000313" key="2">
    <source>
        <dbReference type="EMBL" id="EDR08179.1"/>
    </source>
</evidence>
<gene>
    <name evidence="2" type="ORF">LACBIDRAFT_297545</name>
</gene>
<dbReference type="InParanoid" id="B0DBF3"/>
<dbReference type="KEGG" id="lbc:LACBIDRAFT_297545"/>
<dbReference type="HOGENOM" id="CLU_3014569_0_0_1"/>
<feature type="signal peptide" evidence="1">
    <location>
        <begin position="1"/>
        <end position="25"/>
    </location>
</feature>
<proteinExistence type="predicted"/>
<keyword evidence="1" id="KW-0732">Signal</keyword>
<accession>B0DBF3</accession>
<name>B0DBF3_LACBS</name>
<keyword evidence="3" id="KW-1185">Reference proteome</keyword>
<dbReference type="GeneID" id="6076873"/>
<evidence type="ECO:0000256" key="1">
    <source>
        <dbReference type="SAM" id="SignalP"/>
    </source>
</evidence>
<sequence length="56" mass="6446">MVPLLVLNFTLLLHIYSLLDREILAEMSRPSTYVTHVSLHIRRSFVTCGRHACFSS</sequence>
<organism evidence="3">
    <name type="scientific">Laccaria bicolor (strain S238N-H82 / ATCC MYA-4686)</name>
    <name type="common">Bicoloured deceiver</name>
    <name type="synonym">Laccaria laccata var. bicolor</name>
    <dbReference type="NCBI Taxonomy" id="486041"/>
    <lineage>
        <taxon>Eukaryota</taxon>
        <taxon>Fungi</taxon>
        <taxon>Dikarya</taxon>
        <taxon>Basidiomycota</taxon>
        <taxon>Agaricomycotina</taxon>
        <taxon>Agaricomycetes</taxon>
        <taxon>Agaricomycetidae</taxon>
        <taxon>Agaricales</taxon>
        <taxon>Agaricineae</taxon>
        <taxon>Hydnangiaceae</taxon>
        <taxon>Laccaria</taxon>
    </lineage>
</organism>
<evidence type="ECO:0000313" key="3">
    <source>
        <dbReference type="Proteomes" id="UP000001194"/>
    </source>
</evidence>
<dbReference type="RefSeq" id="XP_001881249.1">
    <property type="nucleotide sequence ID" value="XM_001881214.1"/>
</dbReference>